<gene>
    <name evidence="1" type="ORF">PFFVO_04478</name>
</gene>
<dbReference type="AlphaFoldDB" id="A0A024V0U8"/>
<reference evidence="1 2" key="2">
    <citation type="submission" date="2013-02" db="EMBL/GenBank/DDBJ databases">
        <title>The Genome Sequence of Plasmodium falciparum Vietnam Oak-Knoll (FVO).</title>
        <authorList>
            <consortium name="The Broad Institute Genome Sequencing Platform"/>
            <consortium name="The Broad Institute Genome Sequencing Center for Infectious Disease"/>
            <person name="Neafsey D."/>
            <person name="Cheeseman I."/>
            <person name="Volkman S."/>
            <person name="Adams J."/>
            <person name="Walker B."/>
            <person name="Young S.K."/>
            <person name="Zeng Q."/>
            <person name="Gargeya S."/>
            <person name="Fitzgerald M."/>
            <person name="Haas B."/>
            <person name="Abouelleil A."/>
            <person name="Alvarado L."/>
            <person name="Arachchi H.M."/>
            <person name="Berlin A.M."/>
            <person name="Chapman S.B."/>
            <person name="Dewar J."/>
            <person name="Goldberg J."/>
            <person name="Griggs A."/>
            <person name="Gujja S."/>
            <person name="Hansen M."/>
            <person name="Howarth C."/>
            <person name="Imamovic A."/>
            <person name="Larimer J."/>
            <person name="McCowan C."/>
            <person name="Murphy C."/>
            <person name="Neiman D."/>
            <person name="Pearson M."/>
            <person name="Priest M."/>
            <person name="Roberts A."/>
            <person name="Saif S."/>
            <person name="Shea T."/>
            <person name="Sisk P."/>
            <person name="Sykes S."/>
            <person name="Wortman J."/>
            <person name="Nusbaum C."/>
            <person name="Birren B."/>
        </authorList>
    </citation>
    <scope>NUCLEOTIDE SEQUENCE [LARGE SCALE GENOMIC DNA]</scope>
    <source>
        <strain evidence="2">Vietnam Oak-Knoll (FVO)</strain>
    </source>
</reference>
<protein>
    <submittedName>
        <fullName evidence="1">Uncharacterized protein</fullName>
    </submittedName>
</protein>
<sequence length="69" mass="8161">MADNNNNYNNNINMDRLSEIFKSTLSLMKNTVHGLAQSYFVFDIYAILICVRQLRFVLRSHIFCLCSYY</sequence>
<organism evidence="1 2">
    <name type="scientific">Plasmodium falciparum Vietnam Oak-Knoll</name>
    <name type="common">FVO</name>
    <dbReference type="NCBI Taxonomy" id="1036723"/>
    <lineage>
        <taxon>Eukaryota</taxon>
        <taxon>Sar</taxon>
        <taxon>Alveolata</taxon>
        <taxon>Apicomplexa</taxon>
        <taxon>Aconoidasida</taxon>
        <taxon>Haemosporida</taxon>
        <taxon>Plasmodiidae</taxon>
        <taxon>Plasmodium</taxon>
        <taxon>Plasmodium (Laverania)</taxon>
    </lineage>
</organism>
<evidence type="ECO:0000313" key="2">
    <source>
        <dbReference type="Proteomes" id="UP000030690"/>
    </source>
</evidence>
<proteinExistence type="predicted"/>
<name>A0A024V0U8_PLAFA</name>
<evidence type="ECO:0000313" key="1">
    <source>
        <dbReference type="EMBL" id="ETW16618.1"/>
    </source>
</evidence>
<dbReference type="OrthoDB" id="375678at2759"/>
<dbReference type="EMBL" id="KI925141">
    <property type="protein sequence ID" value="ETW16618.1"/>
    <property type="molecule type" value="Genomic_DNA"/>
</dbReference>
<reference evidence="1 2" key="1">
    <citation type="submission" date="2013-02" db="EMBL/GenBank/DDBJ databases">
        <title>The Genome Annotation of Plasmodium falciparum Vietnam Oak-Knoll (FVO).</title>
        <authorList>
            <consortium name="The Broad Institute Genome Sequencing Platform"/>
            <consortium name="The Broad Institute Genome Sequencing Center for Infectious Disease"/>
            <person name="Neafsey D."/>
            <person name="Hoffman S."/>
            <person name="Volkman S."/>
            <person name="Rosenthal P."/>
            <person name="Walker B."/>
            <person name="Young S.K."/>
            <person name="Zeng Q."/>
            <person name="Gargeya S."/>
            <person name="Fitzgerald M."/>
            <person name="Haas B."/>
            <person name="Abouelleil A."/>
            <person name="Allen A.W."/>
            <person name="Alvarado L."/>
            <person name="Arachchi H.M."/>
            <person name="Berlin A.M."/>
            <person name="Chapman S.B."/>
            <person name="Gainer-Dewar J."/>
            <person name="Goldberg J."/>
            <person name="Griggs A."/>
            <person name="Gujja S."/>
            <person name="Hansen M."/>
            <person name="Howarth C."/>
            <person name="Imamovic A."/>
            <person name="Ireland A."/>
            <person name="Larimer J."/>
            <person name="McCowan C."/>
            <person name="Murphy C."/>
            <person name="Pearson M."/>
            <person name="Poon T.W."/>
            <person name="Priest M."/>
            <person name="Roberts A."/>
            <person name="Saif S."/>
            <person name="Shea T."/>
            <person name="Sisk P."/>
            <person name="Sykes S."/>
            <person name="Wortman J."/>
            <person name="Nusbaum C."/>
            <person name="Birren B."/>
        </authorList>
    </citation>
    <scope>NUCLEOTIDE SEQUENCE [LARGE SCALE GENOMIC DNA]</scope>
    <source>
        <strain evidence="2">Vietnam Oak-Knoll (FVO)</strain>
    </source>
</reference>
<accession>A0A024V0U8</accession>
<dbReference type="Proteomes" id="UP000030690">
    <property type="component" value="Unassembled WGS sequence"/>
</dbReference>